<protein>
    <recommendedName>
        <fullName evidence="2">superoxide dismutase</fullName>
        <ecNumber evidence="2">1.15.1.1</ecNumber>
    </recommendedName>
</protein>
<evidence type="ECO:0000256" key="4">
    <source>
        <dbReference type="ARBA" id="ARBA00023002"/>
    </source>
</evidence>
<dbReference type="InterPro" id="IPR036324">
    <property type="entry name" value="Mn/Fe_SOD_N_sf"/>
</dbReference>
<feature type="domain" description="Manganese/iron superoxide dismutase C-terminal" evidence="5">
    <location>
        <begin position="99"/>
        <end position="199"/>
    </location>
</feature>
<gene>
    <name evidence="6" type="ORF">A2838_00615</name>
</gene>
<keyword evidence="3" id="KW-0479">Metal-binding</keyword>
<sequence length="207" mass="23794">MAKQFEEKKFNIPKLKGISEKTVEEHLKLYAGYVKNTNIILAKIDEYSEDSSPLVGAGEEHAYALGEIGRRFGFEFDGMRNHEYYFSHLEGGSTTLTADGSLMKAIEGEWGTFDRWLKRFKTLATTRGIGWAMLYYDPQSQRLLNAWIDEQHLGHLTGLAPILALDMWEHSFVADYQPSGKKQYVEDFFENLNWQSCEENFASATRK</sequence>
<dbReference type="SUPFAM" id="SSF46609">
    <property type="entry name" value="Fe,Mn superoxide dismutase (SOD), N-terminal domain"/>
    <property type="match status" value="1"/>
</dbReference>
<dbReference type="AlphaFoldDB" id="A0A1G2SYK5"/>
<keyword evidence="4" id="KW-0560">Oxidoreductase</keyword>
<dbReference type="PANTHER" id="PTHR11404">
    <property type="entry name" value="SUPEROXIDE DISMUTASE 2"/>
    <property type="match status" value="1"/>
</dbReference>
<evidence type="ECO:0000259" key="5">
    <source>
        <dbReference type="Pfam" id="PF02777"/>
    </source>
</evidence>
<proteinExistence type="inferred from homology"/>
<dbReference type="Gene3D" id="3.55.40.20">
    <property type="entry name" value="Iron/manganese superoxide dismutase, C-terminal domain"/>
    <property type="match status" value="1"/>
</dbReference>
<comment type="similarity">
    <text evidence="1">Belongs to the iron/manganese superoxide dismutase family.</text>
</comment>
<dbReference type="EC" id="1.15.1.1" evidence="2"/>
<evidence type="ECO:0000256" key="3">
    <source>
        <dbReference type="ARBA" id="ARBA00022723"/>
    </source>
</evidence>
<comment type="caution">
    <text evidence="6">The sequence shown here is derived from an EMBL/GenBank/DDBJ whole genome shotgun (WGS) entry which is preliminary data.</text>
</comment>
<reference evidence="6 7" key="1">
    <citation type="journal article" date="2016" name="Nat. Commun.">
        <title>Thousands of microbial genomes shed light on interconnected biogeochemical processes in an aquifer system.</title>
        <authorList>
            <person name="Anantharaman K."/>
            <person name="Brown C.T."/>
            <person name="Hug L.A."/>
            <person name="Sharon I."/>
            <person name="Castelle C.J."/>
            <person name="Probst A.J."/>
            <person name="Thomas B.C."/>
            <person name="Singh A."/>
            <person name="Wilkins M.J."/>
            <person name="Karaoz U."/>
            <person name="Brodie E.L."/>
            <person name="Williams K.H."/>
            <person name="Hubbard S.S."/>
            <person name="Banfield J.F."/>
        </authorList>
    </citation>
    <scope>NUCLEOTIDE SEQUENCE [LARGE SCALE GENOMIC DNA]</scope>
</reference>
<dbReference type="Proteomes" id="UP000178107">
    <property type="component" value="Unassembled WGS sequence"/>
</dbReference>
<dbReference type="InterPro" id="IPR036314">
    <property type="entry name" value="SOD_C_sf"/>
</dbReference>
<evidence type="ECO:0000313" key="6">
    <source>
        <dbReference type="EMBL" id="OHA90120.1"/>
    </source>
</evidence>
<dbReference type="GO" id="GO:0004784">
    <property type="term" value="F:superoxide dismutase activity"/>
    <property type="evidence" value="ECO:0007669"/>
    <property type="project" value="UniProtKB-EC"/>
</dbReference>
<dbReference type="InterPro" id="IPR050265">
    <property type="entry name" value="Fe/Mn_Superoxide_Dismutase"/>
</dbReference>
<dbReference type="GO" id="GO:0046872">
    <property type="term" value="F:metal ion binding"/>
    <property type="evidence" value="ECO:0007669"/>
    <property type="project" value="UniProtKB-KW"/>
</dbReference>
<evidence type="ECO:0000256" key="1">
    <source>
        <dbReference type="ARBA" id="ARBA00008714"/>
    </source>
</evidence>
<name>A0A1G2SYK5_9BACT</name>
<organism evidence="6 7">
    <name type="scientific">Candidatus Zambryskibacteria bacterium RIFCSPHIGHO2_01_FULL_46_25</name>
    <dbReference type="NCBI Taxonomy" id="1802738"/>
    <lineage>
        <taxon>Bacteria</taxon>
        <taxon>Candidatus Zambryskiibacteriota</taxon>
    </lineage>
</organism>
<dbReference type="InterPro" id="IPR019832">
    <property type="entry name" value="Mn/Fe_SOD_C"/>
</dbReference>
<dbReference type="SUPFAM" id="SSF54719">
    <property type="entry name" value="Fe,Mn superoxide dismutase (SOD), C-terminal domain"/>
    <property type="match status" value="1"/>
</dbReference>
<evidence type="ECO:0000256" key="2">
    <source>
        <dbReference type="ARBA" id="ARBA00012682"/>
    </source>
</evidence>
<accession>A0A1G2SYK5</accession>
<evidence type="ECO:0000313" key="7">
    <source>
        <dbReference type="Proteomes" id="UP000178107"/>
    </source>
</evidence>
<dbReference type="EMBL" id="MHVH01000006">
    <property type="protein sequence ID" value="OHA90120.1"/>
    <property type="molecule type" value="Genomic_DNA"/>
</dbReference>
<dbReference type="PANTHER" id="PTHR11404:SF6">
    <property type="entry name" value="SUPEROXIDE DISMUTASE [MN], MITOCHONDRIAL"/>
    <property type="match status" value="1"/>
</dbReference>
<dbReference type="Pfam" id="PF02777">
    <property type="entry name" value="Sod_Fe_C"/>
    <property type="match status" value="1"/>
</dbReference>